<dbReference type="PANTHER" id="PTHR30543:SF21">
    <property type="entry name" value="NAD(P)H-DEPENDENT FMN REDUCTASE LOT6"/>
    <property type="match status" value="1"/>
</dbReference>
<keyword evidence="2" id="KW-0285">Flavoprotein</keyword>
<dbReference type="Pfam" id="PF03358">
    <property type="entry name" value="FMN_red"/>
    <property type="match status" value="1"/>
</dbReference>
<name>A0A3Q9JNL0_9GAMM</name>
<keyword evidence="2" id="KW-0288">FMN</keyword>
<dbReference type="AlphaFoldDB" id="A0A3Q9JNL0"/>
<sequence length="183" mass="20088">MRLVGISGSLRKASYSSAILQTLIEKAKPQAVIELLDIGSLPHYNGDLELDVLPKSVTDARSLVSLCDGVVVVSPEFNHGIPGVLKNTLDWLSRPAFESCLLHKPVFFVTQSMGELGGVRAQYQLRETFASMLCHLLPIKEAALSHIGKKIVEGKVIDNDTEAFLARTIERVISEINQLKHSK</sequence>
<proteinExistence type="predicted"/>
<protein>
    <submittedName>
        <fullName evidence="4">NAD(P)H-dependent oxidoreductase</fullName>
    </submittedName>
</protein>
<organism evidence="4 5">
    <name type="scientific">Entomomonas moraniae</name>
    <dbReference type="NCBI Taxonomy" id="2213226"/>
    <lineage>
        <taxon>Bacteria</taxon>
        <taxon>Pseudomonadati</taxon>
        <taxon>Pseudomonadota</taxon>
        <taxon>Gammaproteobacteria</taxon>
        <taxon>Pseudomonadales</taxon>
        <taxon>Pseudomonadaceae</taxon>
        <taxon>Entomomonas</taxon>
    </lineage>
</organism>
<feature type="domain" description="NADPH-dependent FMN reductase-like" evidence="3">
    <location>
        <begin position="1"/>
        <end position="144"/>
    </location>
</feature>
<dbReference type="GO" id="GO:0005829">
    <property type="term" value="C:cytosol"/>
    <property type="evidence" value="ECO:0007669"/>
    <property type="project" value="TreeGrafter"/>
</dbReference>
<evidence type="ECO:0000256" key="2">
    <source>
        <dbReference type="ARBA" id="ARBA00022643"/>
    </source>
</evidence>
<dbReference type="InterPro" id="IPR029039">
    <property type="entry name" value="Flavoprotein-like_sf"/>
</dbReference>
<dbReference type="Gene3D" id="3.40.50.360">
    <property type="match status" value="1"/>
</dbReference>
<dbReference type="Proteomes" id="UP000273143">
    <property type="component" value="Chromosome"/>
</dbReference>
<dbReference type="GO" id="GO:0016655">
    <property type="term" value="F:oxidoreductase activity, acting on NAD(P)H, quinone or similar compound as acceptor"/>
    <property type="evidence" value="ECO:0007669"/>
    <property type="project" value="UniProtKB-ARBA"/>
</dbReference>
<dbReference type="RefSeq" id="WP_127163591.1">
    <property type="nucleotide sequence ID" value="NZ_CP029822.1"/>
</dbReference>
<dbReference type="GO" id="GO:0010181">
    <property type="term" value="F:FMN binding"/>
    <property type="evidence" value="ECO:0007669"/>
    <property type="project" value="TreeGrafter"/>
</dbReference>
<evidence type="ECO:0000259" key="3">
    <source>
        <dbReference type="Pfam" id="PF03358"/>
    </source>
</evidence>
<gene>
    <name evidence="4" type="ORF">DM558_09015</name>
</gene>
<evidence type="ECO:0000256" key="1">
    <source>
        <dbReference type="ARBA" id="ARBA00001917"/>
    </source>
</evidence>
<evidence type="ECO:0000313" key="4">
    <source>
        <dbReference type="EMBL" id="AZS50912.1"/>
    </source>
</evidence>
<dbReference type="EMBL" id="CP029822">
    <property type="protein sequence ID" value="AZS50912.1"/>
    <property type="molecule type" value="Genomic_DNA"/>
</dbReference>
<keyword evidence="5" id="KW-1185">Reference proteome</keyword>
<dbReference type="SUPFAM" id="SSF52218">
    <property type="entry name" value="Flavoproteins"/>
    <property type="match status" value="1"/>
</dbReference>
<dbReference type="InterPro" id="IPR050712">
    <property type="entry name" value="NAD(P)H-dep_reductase"/>
</dbReference>
<dbReference type="InterPro" id="IPR005025">
    <property type="entry name" value="FMN_Rdtase-like_dom"/>
</dbReference>
<evidence type="ECO:0000313" key="5">
    <source>
        <dbReference type="Proteomes" id="UP000273143"/>
    </source>
</evidence>
<reference evidence="5" key="1">
    <citation type="submission" date="2018-06" db="EMBL/GenBank/DDBJ databases">
        <title>Complete genome of Pseudomonas insecticola strain QZS01.</title>
        <authorList>
            <person name="Wang J."/>
            <person name="Su Q."/>
        </authorList>
    </citation>
    <scope>NUCLEOTIDE SEQUENCE [LARGE SCALE GENOMIC DNA]</scope>
    <source>
        <strain evidence="5">QZS01</strain>
    </source>
</reference>
<comment type="cofactor">
    <cofactor evidence="1">
        <name>FMN</name>
        <dbReference type="ChEBI" id="CHEBI:58210"/>
    </cofactor>
</comment>
<dbReference type="PANTHER" id="PTHR30543">
    <property type="entry name" value="CHROMATE REDUCTASE"/>
    <property type="match status" value="1"/>
</dbReference>
<accession>A0A3Q9JNL0</accession>
<dbReference type="KEGG" id="emo:DM558_09015"/>